<reference evidence="2" key="2">
    <citation type="submission" date="2013-07" db="EMBL/GenBank/DDBJ databases">
        <authorList>
            <consortium name="The Broad Institute Genome Sequencing Platform"/>
            <person name="Cuomo C."/>
            <person name="Litvintseva A."/>
            <person name="Chen Y."/>
            <person name="Heitman J."/>
            <person name="Sun S."/>
            <person name="Springer D."/>
            <person name="Dromer F."/>
            <person name="Young S.K."/>
            <person name="Zeng Q."/>
            <person name="Gargeya S."/>
            <person name="Fitzgerald M."/>
            <person name="Abouelleil A."/>
            <person name="Alvarado L."/>
            <person name="Berlin A.M."/>
            <person name="Chapman S.B."/>
            <person name="Dewar J."/>
            <person name="Goldberg J."/>
            <person name="Griggs A."/>
            <person name="Gujja S."/>
            <person name="Hansen M."/>
            <person name="Howarth C."/>
            <person name="Imamovic A."/>
            <person name="Larimer J."/>
            <person name="McCowan C."/>
            <person name="Murphy C."/>
            <person name="Pearson M."/>
            <person name="Priest M."/>
            <person name="Roberts A."/>
            <person name="Saif S."/>
            <person name="Shea T."/>
            <person name="Sykes S."/>
            <person name="Wortman J."/>
            <person name="Nusbaum C."/>
            <person name="Birren B."/>
        </authorList>
    </citation>
    <scope>NUCLEOTIDE SEQUENCE</scope>
    <source>
        <strain evidence="2">CBS 10117</strain>
    </source>
</reference>
<evidence type="ECO:0008006" key="4">
    <source>
        <dbReference type="Google" id="ProtNLM"/>
    </source>
</evidence>
<reference evidence="2" key="3">
    <citation type="submission" date="2024-02" db="EMBL/GenBank/DDBJ databases">
        <title>Comparative genomics of Cryptococcus and Kwoniella reveals pathogenesis evolution and contrasting modes of karyotype evolution via chromosome fusion or intercentromeric recombination.</title>
        <authorList>
            <person name="Coelho M.A."/>
            <person name="David-Palma M."/>
            <person name="Shea T."/>
            <person name="Bowers K."/>
            <person name="McGinley-Smith S."/>
            <person name="Mohammad A.W."/>
            <person name="Gnirke A."/>
            <person name="Yurkov A.M."/>
            <person name="Nowrousian M."/>
            <person name="Sun S."/>
            <person name="Cuomo C.A."/>
            <person name="Heitman J."/>
        </authorList>
    </citation>
    <scope>NUCLEOTIDE SEQUENCE</scope>
    <source>
        <strain evidence="2">CBS 10117</strain>
    </source>
</reference>
<dbReference type="VEuPathDB" id="FungiDB:I303_03858"/>
<dbReference type="AlphaFoldDB" id="A0A1A6A7V3"/>
<keyword evidence="3" id="KW-1185">Reference proteome</keyword>
<dbReference type="EMBL" id="KI894030">
    <property type="protein sequence ID" value="OBR86138.1"/>
    <property type="molecule type" value="Genomic_DNA"/>
</dbReference>
<dbReference type="OrthoDB" id="187894at2759"/>
<dbReference type="PANTHER" id="PTHR21308">
    <property type="entry name" value="PHYTANOYL-COA ALPHA-HYDROXYLASE"/>
    <property type="match status" value="1"/>
</dbReference>
<organism evidence="1">
    <name type="scientific">Kwoniella dejecticola CBS 10117</name>
    <dbReference type="NCBI Taxonomy" id="1296121"/>
    <lineage>
        <taxon>Eukaryota</taxon>
        <taxon>Fungi</taxon>
        <taxon>Dikarya</taxon>
        <taxon>Basidiomycota</taxon>
        <taxon>Agaricomycotina</taxon>
        <taxon>Tremellomycetes</taxon>
        <taxon>Tremellales</taxon>
        <taxon>Cryptococcaceae</taxon>
        <taxon>Kwoniella</taxon>
    </lineage>
</organism>
<dbReference type="InterPro" id="IPR047128">
    <property type="entry name" value="PhyH"/>
</dbReference>
<evidence type="ECO:0000313" key="3">
    <source>
        <dbReference type="Proteomes" id="UP000078595"/>
    </source>
</evidence>
<gene>
    <name evidence="1" type="ORF">I303_03858</name>
    <name evidence="2" type="ORF">I303_103839</name>
</gene>
<evidence type="ECO:0000313" key="1">
    <source>
        <dbReference type="EMBL" id="OBR86138.1"/>
    </source>
</evidence>
<dbReference type="SUPFAM" id="SSF51197">
    <property type="entry name" value="Clavaminate synthase-like"/>
    <property type="match status" value="1"/>
</dbReference>
<dbReference type="GeneID" id="28967557"/>
<dbReference type="Gene3D" id="2.60.120.620">
    <property type="entry name" value="q2cbj1_9rhob like domain"/>
    <property type="match status" value="1"/>
</dbReference>
<dbReference type="EMBL" id="CP144533">
    <property type="protein sequence ID" value="WWC61258.1"/>
    <property type="molecule type" value="Genomic_DNA"/>
</dbReference>
<dbReference type="GO" id="GO:0048244">
    <property type="term" value="F:phytanoyl-CoA dioxygenase activity"/>
    <property type="evidence" value="ECO:0007669"/>
    <property type="project" value="InterPro"/>
</dbReference>
<proteinExistence type="predicted"/>
<sequence>MRSICASLSRPMGQRLFPASRYIAGRPIHQIASPFNLSQGARSQSRLRLQKPFDEQDLDLFRNICNQETSPADYPLAAEIQRKAVIYSGDVIRQIIRGTNESSTSDLAGQTGIERLMDELHRCLSSGPGVFVIQGCVKDLKVIDRANKAFRAIIEAENEAAGGQIKGDHFAAAGHNERIWNSFQKHAETDPESFVEYYSNDVLALACEAWLGPGYQITAQANIVKPGGEAQRPHRDYHLGFQSEEIASRFPVKSQIASQLLTLQLAIAHSDMPIASGPTQLLPYSQHFDYGYLAYRHRDFRKIFHTLMVQLELKAGDAVFFNPALFHAAGDNTTQNIQRSANLLQVSACWSKPMETVDRDQITRKTWDAVQKYVASVPGGQTASTTRALLQAICDGYSFPTNLDKDPPPANGHCPPTQLNLVTKALRGSLSASDLAEQLSSYRDRRQA</sequence>
<accession>A0A1A6A7V3</accession>
<dbReference type="GO" id="GO:0001561">
    <property type="term" value="P:fatty acid alpha-oxidation"/>
    <property type="evidence" value="ECO:0007669"/>
    <property type="project" value="InterPro"/>
</dbReference>
<evidence type="ECO:0000313" key="2">
    <source>
        <dbReference type="EMBL" id="WWC61258.1"/>
    </source>
</evidence>
<dbReference type="KEGG" id="kdj:28967557"/>
<reference evidence="1" key="1">
    <citation type="submission" date="2013-07" db="EMBL/GenBank/DDBJ databases">
        <title>The Genome Sequence of Cryptococcus dejecticola CBS10117.</title>
        <authorList>
            <consortium name="The Broad Institute Genome Sequencing Platform"/>
            <person name="Cuomo C."/>
            <person name="Litvintseva A."/>
            <person name="Chen Y."/>
            <person name="Heitman J."/>
            <person name="Sun S."/>
            <person name="Springer D."/>
            <person name="Dromer F."/>
            <person name="Young S.K."/>
            <person name="Zeng Q."/>
            <person name="Gargeya S."/>
            <person name="Fitzgerald M."/>
            <person name="Abouelleil A."/>
            <person name="Alvarado L."/>
            <person name="Berlin A.M."/>
            <person name="Chapman S.B."/>
            <person name="Dewar J."/>
            <person name="Goldberg J."/>
            <person name="Griggs A."/>
            <person name="Gujja S."/>
            <person name="Hansen M."/>
            <person name="Howarth C."/>
            <person name="Imamovic A."/>
            <person name="Larimer J."/>
            <person name="McCowan C."/>
            <person name="Murphy C."/>
            <person name="Pearson M."/>
            <person name="Priest M."/>
            <person name="Roberts A."/>
            <person name="Saif S."/>
            <person name="Shea T."/>
            <person name="Sykes S."/>
            <person name="Wortman J."/>
            <person name="Nusbaum C."/>
            <person name="Birren B."/>
        </authorList>
    </citation>
    <scope>NUCLEOTIDE SEQUENCE [LARGE SCALE GENOMIC DNA]</scope>
    <source>
        <strain evidence="1">CBS 10117</strain>
    </source>
</reference>
<dbReference type="Proteomes" id="UP000078595">
    <property type="component" value="Chromosome 4"/>
</dbReference>
<dbReference type="PANTHER" id="PTHR21308:SF8">
    <property type="entry name" value="PHYTANOYL-COA DIOXYGENASE FAMILY PROTEIN (AFU_ORTHOLOGUE AFUA_2G09620)"/>
    <property type="match status" value="1"/>
</dbReference>
<dbReference type="Pfam" id="PF05721">
    <property type="entry name" value="PhyH"/>
    <property type="match status" value="1"/>
</dbReference>
<protein>
    <recommendedName>
        <fullName evidence="4">Phytanoyl-CoA dioxygenase</fullName>
    </recommendedName>
</protein>
<dbReference type="STRING" id="1296121.A0A1A6A7V3"/>
<name>A0A1A6A7V3_9TREE</name>
<dbReference type="InterPro" id="IPR008775">
    <property type="entry name" value="Phytyl_CoA_dOase-like"/>
</dbReference>
<dbReference type="RefSeq" id="XP_018263980.1">
    <property type="nucleotide sequence ID" value="XM_018407172.1"/>
</dbReference>